<dbReference type="PROSITE" id="PS50977">
    <property type="entry name" value="HTH_TETR_2"/>
    <property type="match status" value="1"/>
</dbReference>
<keyword evidence="1" id="KW-0805">Transcription regulation</keyword>
<evidence type="ECO:0000256" key="3">
    <source>
        <dbReference type="ARBA" id="ARBA00023163"/>
    </source>
</evidence>
<dbReference type="InterPro" id="IPR050109">
    <property type="entry name" value="HTH-type_TetR-like_transc_reg"/>
</dbReference>
<accession>A0A9X2G0X3</accession>
<dbReference type="InterPro" id="IPR009057">
    <property type="entry name" value="Homeodomain-like_sf"/>
</dbReference>
<dbReference type="SUPFAM" id="SSF46689">
    <property type="entry name" value="Homeodomain-like"/>
    <property type="match status" value="1"/>
</dbReference>
<dbReference type="AlphaFoldDB" id="A0A9X2G0X3"/>
<dbReference type="InterPro" id="IPR001647">
    <property type="entry name" value="HTH_TetR"/>
</dbReference>
<gene>
    <name evidence="6" type="ORF">APR03_002375</name>
</gene>
<name>A0A9X2G0X3_9MICO</name>
<evidence type="ECO:0000313" key="7">
    <source>
        <dbReference type="Proteomes" id="UP001139493"/>
    </source>
</evidence>
<evidence type="ECO:0000256" key="4">
    <source>
        <dbReference type="PROSITE-ProRule" id="PRU00335"/>
    </source>
</evidence>
<dbReference type="SUPFAM" id="SSF48498">
    <property type="entry name" value="Tetracyclin repressor-like, C-terminal domain"/>
    <property type="match status" value="1"/>
</dbReference>
<dbReference type="GO" id="GO:0003700">
    <property type="term" value="F:DNA-binding transcription factor activity"/>
    <property type="evidence" value="ECO:0007669"/>
    <property type="project" value="TreeGrafter"/>
</dbReference>
<dbReference type="InterPro" id="IPR036271">
    <property type="entry name" value="Tet_transcr_reg_TetR-rel_C_sf"/>
</dbReference>
<evidence type="ECO:0000256" key="1">
    <source>
        <dbReference type="ARBA" id="ARBA00023015"/>
    </source>
</evidence>
<evidence type="ECO:0000313" key="6">
    <source>
        <dbReference type="EMBL" id="MCP2265027.1"/>
    </source>
</evidence>
<reference evidence="6" key="1">
    <citation type="submission" date="2022-06" db="EMBL/GenBank/DDBJ databases">
        <title>Genomic Encyclopedia of Archaeal and Bacterial Type Strains, Phase II (KMG-II): from individual species to whole genera.</title>
        <authorList>
            <person name="Goeker M."/>
        </authorList>
    </citation>
    <scope>NUCLEOTIDE SEQUENCE</scope>
    <source>
        <strain evidence="6">DSM 26652</strain>
    </source>
</reference>
<feature type="domain" description="HTH tetR-type" evidence="5">
    <location>
        <begin position="10"/>
        <end position="70"/>
    </location>
</feature>
<evidence type="ECO:0000259" key="5">
    <source>
        <dbReference type="PROSITE" id="PS50977"/>
    </source>
</evidence>
<dbReference type="PANTHER" id="PTHR30055:SF220">
    <property type="entry name" value="TETR-FAMILY REGULATORY PROTEIN"/>
    <property type="match status" value="1"/>
</dbReference>
<dbReference type="EMBL" id="JAMTCS010000007">
    <property type="protein sequence ID" value="MCP2265027.1"/>
    <property type="molecule type" value="Genomic_DNA"/>
</dbReference>
<keyword evidence="3" id="KW-0804">Transcription</keyword>
<keyword evidence="2 4" id="KW-0238">DNA-binding</keyword>
<proteinExistence type="predicted"/>
<sequence>MTSARPYHHGNLRQAVLDRAAEVLRERGAASLSLREVTADIGVSHAAPRRYFADRQALLDALAADGFARLGLRLREAVESAPTFGDQVRAIADVYVAFAVSEANLLELMYAHGRGGDGPLVEARATEAFTPLLDVFRRDQARARRAPGEAERTGTLFLATLQGIAGLASCGVVAADQLDGLVDEAVARYGTGSAAAS</sequence>
<feature type="DNA-binding region" description="H-T-H motif" evidence="4">
    <location>
        <begin position="33"/>
        <end position="52"/>
    </location>
</feature>
<dbReference type="Proteomes" id="UP001139493">
    <property type="component" value="Unassembled WGS sequence"/>
</dbReference>
<dbReference type="PANTHER" id="PTHR30055">
    <property type="entry name" value="HTH-TYPE TRANSCRIPTIONAL REGULATOR RUTR"/>
    <property type="match status" value="1"/>
</dbReference>
<comment type="caution">
    <text evidence="6">The sequence shown here is derived from an EMBL/GenBank/DDBJ whole genome shotgun (WGS) entry which is preliminary data.</text>
</comment>
<dbReference type="Pfam" id="PF00440">
    <property type="entry name" value="TetR_N"/>
    <property type="match status" value="1"/>
</dbReference>
<dbReference type="Gene3D" id="1.10.357.10">
    <property type="entry name" value="Tetracycline Repressor, domain 2"/>
    <property type="match status" value="1"/>
</dbReference>
<keyword evidence="7" id="KW-1185">Reference proteome</keyword>
<dbReference type="Pfam" id="PF13305">
    <property type="entry name" value="TetR_C_33"/>
    <property type="match status" value="1"/>
</dbReference>
<dbReference type="InterPro" id="IPR025996">
    <property type="entry name" value="MT1864/Rv1816-like_C"/>
</dbReference>
<dbReference type="RefSeq" id="WP_253835955.1">
    <property type="nucleotide sequence ID" value="NZ_JAMTCS010000007.1"/>
</dbReference>
<dbReference type="GO" id="GO:0000976">
    <property type="term" value="F:transcription cis-regulatory region binding"/>
    <property type="evidence" value="ECO:0007669"/>
    <property type="project" value="TreeGrafter"/>
</dbReference>
<organism evidence="6 7">
    <name type="scientific">Promicromonospora thailandica</name>
    <dbReference type="NCBI Taxonomy" id="765201"/>
    <lineage>
        <taxon>Bacteria</taxon>
        <taxon>Bacillati</taxon>
        <taxon>Actinomycetota</taxon>
        <taxon>Actinomycetes</taxon>
        <taxon>Micrococcales</taxon>
        <taxon>Promicromonosporaceae</taxon>
        <taxon>Promicromonospora</taxon>
    </lineage>
</organism>
<protein>
    <submittedName>
        <fullName evidence="6">Transcriptional regulator, TetR family</fullName>
    </submittedName>
</protein>
<evidence type="ECO:0000256" key="2">
    <source>
        <dbReference type="ARBA" id="ARBA00023125"/>
    </source>
</evidence>